<dbReference type="InterPro" id="IPR042099">
    <property type="entry name" value="ANL_N_sf"/>
</dbReference>
<evidence type="ECO:0000313" key="3">
    <source>
        <dbReference type="EMBL" id="KAK3172368.1"/>
    </source>
</evidence>
<dbReference type="Proteomes" id="UP001276659">
    <property type="component" value="Unassembled WGS sequence"/>
</dbReference>
<dbReference type="AlphaFoldDB" id="A0AAD9Z7Q1"/>
<dbReference type="PANTHER" id="PTHR43439:SF2">
    <property type="entry name" value="ENZYME, PUTATIVE (JCVI)-RELATED"/>
    <property type="match status" value="1"/>
</dbReference>
<sequence>MTVLLDMVVVMGPAHRPATAAVVDQVLTLGSVTGVILPPSLLENLCREPSMLEHLRKIKYVHYAGADLNKATGDAISQHVKLVSALGSTEAGPYYVRIHDEPEWNYHRFCPSIGLDFEHRTKELYEAVFRRKGGLERWQQVFMVYPHLDRFPTNDLMVRYPTKSDLWAFAGRSDDLVTLSHGNSLPASHMEGTICNHSDVRAAIIGGHGRERPFLILDLVRDRLPANIPQQDKDVIDEVWPVVNKANEGCIDIVRLTKESTILATPANPFVWTAKGTVMRRVTIELYQDEVSGLYRDSGRE</sequence>
<dbReference type="Pfam" id="PF23562">
    <property type="entry name" value="AMP-binding_C_3"/>
    <property type="match status" value="1"/>
</dbReference>
<dbReference type="PANTHER" id="PTHR43439">
    <property type="entry name" value="PHENYLACETATE-COENZYME A LIGASE"/>
    <property type="match status" value="1"/>
</dbReference>
<gene>
    <name evidence="3" type="ORF">OEA41_005689</name>
</gene>
<keyword evidence="4" id="KW-1185">Reference proteome</keyword>
<protein>
    <submittedName>
        <fullName evidence="3">Uncharacterized protein</fullName>
    </submittedName>
</protein>
<evidence type="ECO:0000256" key="1">
    <source>
        <dbReference type="ARBA" id="ARBA00022450"/>
    </source>
</evidence>
<reference evidence="3" key="1">
    <citation type="submission" date="2022-11" db="EMBL/GenBank/DDBJ databases">
        <title>Chromosomal genome sequence assembly and mating type (MAT) locus characterization of the leprose asexual lichenized fungus Lepraria neglecta (Nyl.) Erichsen.</title>
        <authorList>
            <person name="Allen J.L."/>
            <person name="Pfeffer B."/>
        </authorList>
    </citation>
    <scope>NUCLEOTIDE SEQUENCE</scope>
    <source>
        <strain evidence="3">Allen 5258</strain>
    </source>
</reference>
<dbReference type="EMBL" id="JASNWA010000007">
    <property type="protein sequence ID" value="KAK3172368.1"/>
    <property type="molecule type" value="Genomic_DNA"/>
</dbReference>
<name>A0AAD9Z7Q1_9LECA</name>
<organism evidence="3 4">
    <name type="scientific">Lepraria neglecta</name>
    <dbReference type="NCBI Taxonomy" id="209136"/>
    <lineage>
        <taxon>Eukaryota</taxon>
        <taxon>Fungi</taxon>
        <taxon>Dikarya</taxon>
        <taxon>Ascomycota</taxon>
        <taxon>Pezizomycotina</taxon>
        <taxon>Lecanoromycetes</taxon>
        <taxon>OSLEUM clade</taxon>
        <taxon>Lecanoromycetidae</taxon>
        <taxon>Lecanorales</taxon>
        <taxon>Lecanorineae</taxon>
        <taxon>Stereocaulaceae</taxon>
        <taxon>Lepraria</taxon>
    </lineage>
</organism>
<dbReference type="Gene3D" id="3.40.50.12780">
    <property type="entry name" value="N-terminal domain of ligase-like"/>
    <property type="match status" value="1"/>
</dbReference>
<evidence type="ECO:0000256" key="2">
    <source>
        <dbReference type="ARBA" id="ARBA00022553"/>
    </source>
</evidence>
<keyword evidence="2" id="KW-0597">Phosphoprotein</keyword>
<accession>A0AAD9Z7Q1</accession>
<keyword evidence="1" id="KW-0596">Phosphopantetheine</keyword>
<dbReference type="InterPro" id="IPR051414">
    <property type="entry name" value="Adenylate-forming_Reductase"/>
</dbReference>
<proteinExistence type="predicted"/>
<comment type="caution">
    <text evidence="3">The sequence shown here is derived from an EMBL/GenBank/DDBJ whole genome shotgun (WGS) entry which is preliminary data.</text>
</comment>
<dbReference type="SUPFAM" id="SSF56801">
    <property type="entry name" value="Acetyl-CoA synthetase-like"/>
    <property type="match status" value="1"/>
</dbReference>
<evidence type="ECO:0000313" key="4">
    <source>
        <dbReference type="Proteomes" id="UP001276659"/>
    </source>
</evidence>